<dbReference type="EMBL" id="ML213504">
    <property type="protein sequence ID" value="TFK55606.1"/>
    <property type="molecule type" value="Genomic_DNA"/>
</dbReference>
<evidence type="ECO:0000256" key="1">
    <source>
        <dbReference type="ARBA" id="ARBA00006192"/>
    </source>
</evidence>
<keyword evidence="8" id="KW-1185">Reference proteome</keyword>
<comment type="function">
    <text evidence="3">Regulates mitochondrial small subunit maturation by controlling 15S rRNA 5'-end processing. Localizes to the 5' precursor of the 15S rRNA in a position that is subsequently occupied by mS47 in the mature yeast mtSSU. Uses structure and sequence-specific RNA recognition, binding to a single-stranded region of the precursor and specifically recognizing bases -6 to -1. The exchange of Ccm1 for mS47 is coupled to the irreversible removal of precursor rRNA that is accompanied by conformational changes of the mitoribosomal proteins uS5m and mS26. These conformational changes signal completion of 5'-end rRNA processing through protection of the mature 5'-end of the 15S rRNA and stabilization of mS47. The removal of the 5' precursor together with the dissociation of Ccm1 may be catalyzed by the 5'-3' exoribonuclease Pet127. Involved in the specific removal of group I introns in mitochondrial encoded transcripts.</text>
</comment>
<proteinExistence type="inferred from homology"/>
<evidence type="ECO:0000313" key="7">
    <source>
        <dbReference type="EMBL" id="TFK55606.1"/>
    </source>
</evidence>
<dbReference type="PROSITE" id="PS51375">
    <property type="entry name" value="PPR"/>
    <property type="match status" value="3"/>
</dbReference>
<comment type="subunit">
    <text evidence="4">Binds to mitochondrial small subunit 15S rRNA.</text>
</comment>
<gene>
    <name evidence="7" type="ORF">OE88DRAFT_640636</name>
</gene>
<organism evidence="7 8">
    <name type="scientific">Heliocybe sulcata</name>
    <dbReference type="NCBI Taxonomy" id="5364"/>
    <lineage>
        <taxon>Eukaryota</taxon>
        <taxon>Fungi</taxon>
        <taxon>Dikarya</taxon>
        <taxon>Basidiomycota</taxon>
        <taxon>Agaricomycotina</taxon>
        <taxon>Agaricomycetes</taxon>
        <taxon>Gloeophyllales</taxon>
        <taxon>Gloeophyllaceae</taxon>
        <taxon>Heliocybe</taxon>
    </lineage>
</organism>
<dbReference type="InterPro" id="IPR002885">
    <property type="entry name" value="PPR_rpt"/>
</dbReference>
<evidence type="ECO:0000256" key="5">
    <source>
        <dbReference type="PROSITE-ProRule" id="PRU00708"/>
    </source>
</evidence>
<evidence type="ECO:0000256" key="2">
    <source>
        <dbReference type="ARBA" id="ARBA00022737"/>
    </source>
</evidence>
<dbReference type="InterPro" id="IPR011990">
    <property type="entry name" value="TPR-like_helical_dom_sf"/>
</dbReference>
<dbReference type="Gene3D" id="1.25.40.10">
    <property type="entry name" value="Tetratricopeptide repeat domain"/>
    <property type="match status" value="4"/>
</dbReference>
<dbReference type="AlphaFoldDB" id="A0A5C3NGJ9"/>
<dbReference type="NCBIfam" id="TIGR00756">
    <property type="entry name" value="PPR"/>
    <property type="match status" value="3"/>
</dbReference>
<dbReference type="Proteomes" id="UP000305948">
    <property type="component" value="Unassembled WGS sequence"/>
</dbReference>
<sequence length="1159" mass="129856">MLEPAGAIIFTSLLACRTTAGYCSSSRSAVKVIVRSMGSTGLPEASRSRLKRTKGKERADAIPDGLARCTFAHTLFGDYDQYAMDDRRWISDKKRVFITPEIIPRQSQFHRPCVRSPKSSLMHIGQKPVLGGPMMHKRTAAGLSAARTASSSASSSRSDRLLQFTAYKTWSKEEFTLEKAWAAYSAALTRGAIDVVETSDLLDFATRLVERAEASYDSALSLEELRNWGVRVLAILRRIAPERLSPKQELFRNCVLARASALAHDLDEATDFLQHVMEARLPHSDLVHVVPVFEAVFLSMVHNEGITRGLTFLLDHWKTLAPYIRGRRQYALPPSLVNPALALRTTVHRVLREAPSPARILSQQRTEWDKDQRTRIGELLMLVLNDAGLPEDALDVLEEMQNQSLTASVPSRLLLVRELARADFFELATSIFWQVTDSLAGLSMKIHLSTGLYLFGREGNVERAEEHYDLLQKNGWVTAPDVAMLMHASAVVGDTRRVVALFHQFFPEPADGEVPAAPPLVIHYSTVILAYAQRLDTDGMNHWLDRMAKAGVMPDEHVYNIILQSYAKRGDVEFVSDVMSQMRLAGMAPNHVAYTTVIGALARRKDPVAAEAIFKRCLDEGVKPDRQMLVTLMNAHVEAGSWQGVIRVFDYLKASRFRHFRLSPAVYNTILKAYVLIGAPFSIVSALFDKLSDVKIRPDAYTFALLVQSACDAGMMDVAAQIFRQMDQISEQWRSNRHINTYVMTILMAGYLRVGDRARAKKVYDEMRVREVQPTAVTFASVVKAYSTEDTDDGLKSAEDFISYLMNTDPDGRQWEIAAGGREAALDHVYSPLMAAYTRRADPGSVERLFQTMLNAGGEPTIGLLSMLLDAHRRKGDTEAILKTWPQIFQRAMDMSNIDALFGEGEVPSQNGVRRHPTLLCIPLSIYIDALSAGGLHLEIALTWKKLQMFGFTFDSHNWNHLAVALVRAGEIERAFETLEKVIIPYQLQSQRIISSRPTSPETPLLFDSTLEEDVKSAEANAPAIRIAERRAAASKRAATWFEGLANIEEEDLNDFGHPLHILHQVSPAWNQWKPHNATLDVLGWALASLERGQVVEPVQPEKIAEMPSDEDEDEEKRVAKARLCDETLKRLHTNSPQAVEVVQHHRRDRALRTRDIQA</sequence>
<name>A0A5C3NGJ9_9AGAM</name>
<evidence type="ECO:0008006" key="9">
    <source>
        <dbReference type="Google" id="ProtNLM"/>
    </source>
</evidence>
<dbReference type="PANTHER" id="PTHR47936:SF1">
    <property type="entry name" value="PENTATRICOPEPTIDE REPEAT-CONTAINING PROTEIN GUN1, CHLOROPLASTIC"/>
    <property type="match status" value="1"/>
</dbReference>
<feature type="region of interest" description="Disordered" evidence="6">
    <location>
        <begin position="1139"/>
        <end position="1159"/>
    </location>
</feature>
<dbReference type="OrthoDB" id="185373at2759"/>
<comment type="similarity">
    <text evidence="1">Belongs to the CCM1 family.</text>
</comment>
<evidence type="ECO:0000313" key="8">
    <source>
        <dbReference type="Proteomes" id="UP000305948"/>
    </source>
</evidence>
<dbReference type="PANTHER" id="PTHR47936">
    <property type="entry name" value="PPR_LONG DOMAIN-CONTAINING PROTEIN"/>
    <property type="match status" value="1"/>
</dbReference>
<evidence type="ECO:0000256" key="4">
    <source>
        <dbReference type="ARBA" id="ARBA00044511"/>
    </source>
</evidence>
<dbReference type="Pfam" id="PF13041">
    <property type="entry name" value="PPR_2"/>
    <property type="match status" value="2"/>
</dbReference>
<accession>A0A5C3NGJ9</accession>
<protein>
    <recommendedName>
        <fullName evidence="9">Pentacotripeptide-repeat region of PRORP domain-containing protein</fullName>
    </recommendedName>
</protein>
<feature type="repeat" description="PPR" evidence="5">
    <location>
        <begin position="555"/>
        <end position="589"/>
    </location>
</feature>
<reference evidence="7 8" key="1">
    <citation type="journal article" date="2019" name="Nat. Ecol. Evol.">
        <title>Megaphylogeny resolves global patterns of mushroom evolution.</title>
        <authorList>
            <person name="Varga T."/>
            <person name="Krizsan K."/>
            <person name="Foldi C."/>
            <person name="Dima B."/>
            <person name="Sanchez-Garcia M."/>
            <person name="Sanchez-Ramirez S."/>
            <person name="Szollosi G.J."/>
            <person name="Szarkandi J.G."/>
            <person name="Papp V."/>
            <person name="Albert L."/>
            <person name="Andreopoulos W."/>
            <person name="Angelini C."/>
            <person name="Antonin V."/>
            <person name="Barry K.W."/>
            <person name="Bougher N.L."/>
            <person name="Buchanan P."/>
            <person name="Buyck B."/>
            <person name="Bense V."/>
            <person name="Catcheside P."/>
            <person name="Chovatia M."/>
            <person name="Cooper J."/>
            <person name="Damon W."/>
            <person name="Desjardin D."/>
            <person name="Finy P."/>
            <person name="Geml J."/>
            <person name="Haridas S."/>
            <person name="Hughes K."/>
            <person name="Justo A."/>
            <person name="Karasinski D."/>
            <person name="Kautmanova I."/>
            <person name="Kiss B."/>
            <person name="Kocsube S."/>
            <person name="Kotiranta H."/>
            <person name="LaButti K.M."/>
            <person name="Lechner B.E."/>
            <person name="Liimatainen K."/>
            <person name="Lipzen A."/>
            <person name="Lukacs Z."/>
            <person name="Mihaltcheva S."/>
            <person name="Morgado L.N."/>
            <person name="Niskanen T."/>
            <person name="Noordeloos M.E."/>
            <person name="Ohm R.A."/>
            <person name="Ortiz-Santana B."/>
            <person name="Ovrebo C."/>
            <person name="Racz N."/>
            <person name="Riley R."/>
            <person name="Savchenko A."/>
            <person name="Shiryaev A."/>
            <person name="Soop K."/>
            <person name="Spirin V."/>
            <person name="Szebenyi C."/>
            <person name="Tomsovsky M."/>
            <person name="Tulloss R.E."/>
            <person name="Uehling J."/>
            <person name="Grigoriev I.V."/>
            <person name="Vagvolgyi C."/>
            <person name="Papp T."/>
            <person name="Martin F.M."/>
            <person name="Miettinen O."/>
            <person name="Hibbett D.S."/>
            <person name="Nagy L.G."/>
        </authorList>
    </citation>
    <scope>NUCLEOTIDE SEQUENCE [LARGE SCALE GENOMIC DNA]</scope>
    <source>
        <strain evidence="7 8">OMC1185</strain>
    </source>
</reference>
<feature type="repeat" description="PPR" evidence="5">
    <location>
        <begin position="740"/>
        <end position="774"/>
    </location>
</feature>
<evidence type="ECO:0000256" key="3">
    <source>
        <dbReference type="ARBA" id="ARBA00044493"/>
    </source>
</evidence>
<feature type="repeat" description="PPR" evidence="5">
    <location>
        <begin position="590"/>
        <end position="624"/>
    </location>
</feature>
<evidence type="ECO:0000256" key="6">
    <source>
        <dbReference type="SAM" id="MobiDB-lite"/>
    </source>
</evidence>
<dbReference type="STRING" id="5364.A0A5C3NGJ9"/>
<keyword evidence="2" id="KW-0677">Repeat</keyword>